<proteinExistence type="predicted"/>
<keyword evidence="3" id="KW-1185">Reference proteome</keyword>
<gene>
    <name evidence="2" type="primary">whiB2</name>
    <name evidence="2" type="ORF">FEAC_20130</name>
</gene>
<evidence type="ECO:0000313" key="2">
    <source>
        <dbReference type="EMBL" id="KJE76278.1"/>
    </source>
</evidence>
<name>A0A0D8FSM7_9ACTN</name>
<accession>A0A0D8FSM7</accession>
<dbReference type="Proteomes" id="UP000032336">
    <property type="component" value="Unassembled WGS sequence"/>
</dbReference>
<dbReference type="STRING" id="1121877.FEAC_20130"/>
<dbReference type="GeneID" id="99058375"/>
<evidence type="ECO:0000313" key="3">
    <source>
        <dbReference type="Proteomes" id="UP000032336"/>
    </source>
</evidence>
<comment type="caution">
    <text evidence="2">The sequence shown here is derived from an EMBL/GenBank/DDBJ whole genome shotgun (WGS) entry which is preliminary data.</text>
</comment>
<dbReference type="RefSeq" id="WP_035391435.1">
    <property type="nucleotide sequence ID" value="NZ_JQKF01000046.1"/>
</dbReference>
<reference evidence="2 3" key="1">
    <citation type="submission" date="2015-01" db="EMBL/GenBank/DDBJ databases">
        <title>Draft genome of the acidophilic iron oxidizer Ferrimicrobium acidiphilum strain T23.</title>
        <authorList>
            <person name="Poehlein A."/>
            <person name="Eisen S."/>
            <person name="Schloemann M."/>
            <person name="Johnson B.D."/>
            <person name="Daniel R."/>
            <person name="Muehling M."/>
        </authorList>
    </citation>
    <scope>NUCLEOTIDE SEQUENCE [LARGE SCALE GENOMIC DNA]</scope>
    <source>
        <strain evidence="2 3">T23</strain>
    </source>
</reference>
<dbReference type="InterPro" id="IPR034768">
    <property type="entry name" value="4FE4S_WBL"/>
</dbReference>
<dbReference type="PROSITE" id="PS51674">
    <property type="entry name" value="4FE4S_WBL"/>
    <property type="match status" value="1"/>
</dbReference>
<dbReference type="OrthoDB" id="4379056at2"/>
<protein>
    <submittedName>
        <fullName evidence="2">Transcriptional regulator WhiB</fullName>
    </submittedName>
</protein>
<feature type="domain" description="4Fe-4S Wbl-type" evidence="1">
    <location>
        <begin position="10"/>
        <end position="68"/>
    </location>
</feature>
<dbReference type="AlphaFoldDB" id="A0A0D8FSM7"/>
<evidence type="ECO:0000259" key="1">
    <source>
        <dbReference type="PROSITE" id="PS51674"/>
    </source>
</evidence>
<organism evidence="2 3">
    <name type="scientific">Ferrimicrobium acidiphilum DSM 19497</name>
    <dbReference type="NCBI Taxonomy" id="1121877"/>
    <lineage>
        <taxon>Bacteria</taxon>
        <taxon>Bacillati</taxon>
        <taxon>Actinomycetota</taxon>
        <taxon>Acidimicrobiia</taxon>
        <taxon>Acidimicrobiales</taxon>
        <taxon>Acidimicrobiaceae</taxon>
        <taxon>Ferrimicrobium</taxon>
    </lineage>
</organism>
<dbReference type="EMBL" id="JXUW01000019">
    <property type="protein sequence ID" value="KJE76278.1"/>
    <property type="molecule type" value="Genomic_DNA"/>
</dbReference>
<dbReference type="Pfam" id="PF02467">
    <property type="entry name" value="Whib"/>
    <property type="match status" value="1"/>
</dbReference>
<sequence length="79" mass="9063">MTDAWRKQATCVGLPTEWWFESERTWRTTLAKQLFTDCVRKEPCLAEALANPTAQGVWGGHCFPSARQRLLKIRRVEAG</sequence>